<protein>
    <submittedName>
        <fullName evidence="1">Uncharacterized protein</fullName>
    </submittedName>
</protein>
<evidence type="ECO:0000313" key="2">
    <source>
        <dbReference type="Proteomes" id="UP000317010"/>
    </source>
</evidence>
<comment type="caution">
    <text evidence="1">The sequence shown here is derived from an EMBL/GenBank/DDBJ whole genome shotgun (WGS) entry which is preliminary data.</text>
</comment>
<keyword evidence="2" id="KW-1185">Reference proteome</keyword>
<proteinExistence type="predicted"/>
<sequence>MAENINIPAIHDDDLKLLLIKHGLYEKILKGKVYCYMSDEVITWDNIYGIFEVNGEIKIVCDSVDCIDKLSKS</sequence>
<dbReference type="EMBL" id="VLLI01000012">
    <property type="protein sequence ID" value="TWI96816.1"/>
    <property type="molecule type" value="Genomic_DNA"/>
</dbReference>
<reference evidence="1 2" key="1">
    <citation type="submission" date="2019-07" db="EMBL/GenBank/DDBJ databases">
        <title>Genomic Encyclopedia of Archaeal and Bacterial Type Strains, Phase II (KMG-II): from individual species to whole genera.</title>
        <authorList>
            <person name="Goeker M."/>
        </authorList>
    </citation>
    <scope>NUCLEOTIDE SEQUENCE [LARGE SCALE GENOMIC DNA]</scope>
    <source>
        <strain evidence="1 2">ATCC BAA-1854</strain>
    </source>
</reference>
<dbReference type="RefSeq" id="WP_170227799.1">
    <property type="nucleotide sequence ID" value="NZ_VLLI01000012.1"/>
</dbReference>
<organism evidence="1 2">
    <name type="scientific">Mucilaginibacter frigoritolerans</name>
    <dbReference type="NCBI Taxonomy" id="652788"/>
    <lineage>
        <taxon>Bacteria</taxon>
        <taxon>Pseudomonadati</taxon>
        <taxon>Bacteroidota</taxon>
        <taxon>Sphingobacteriia</taxon>
        <taxon>Sphingobacteriales</taxon>
        <taxon>Sphingobacteriaceae</taxon>
        <taxon>Mucilaginibacter</taxon>
    </lineage>
</organism>
<dbReference type="AlphaFoldDB" id="A0A562TUN4"/>
<dbReference type="Proteomes" id="UP000317010">
    <property type="component" value="Unassembled WGS sequence"/>
</dbReference>
<accession>A0A562TUN4</accession>
<name>A0A562TUN4_9SPHI</name>
<evidence type="ECO:0000313" key="1">
    <source>
        <dbReference type="EMBL" id="TWI96816.1"/>
    </source>
</evidence>
<gene>
    <name evidence="1" type="ORF">JN11_03929</name>
</gene>